<feature type="transmembrane region" description="Helical" evidence="1">
    <location>
        <begin position="420"/>
        <end position="443"/>
    </location>
</feature>
<name>A0A1Q5PYC9_9ACTO</name>
<feature type="transmembrane region" description="Helical" evidence="1">
    <location>
        <begin position="463"/>
        <end position="488"/>
    </location>
</feature>
<dbReference type="InterPro" id="IPR027417">
    <property type="entry name" value="P-loop_NTPase"/>
</dbReference>
<gene>
    <name evidence="3" type="ORF">BSZ40_02970</name>
</gene>
<dbReference type="OrthoDB" id="974105at2"/>
<dbReference type="GO" id="GO:0005525">
    <property type="term" value="F:GTP binding"/>
    <property type="evidence" value="ECO:0007669"/>
    <property type="project" value="InterPro"/>
</dbReference>
<reference evidence="4" key="1">
    <citation type="submission" date="2016-12" db="EMBL/GenBank/DDBJ databases">
        <authorList>
            <person name="Meng X."/>
        </authorList>
    </citation>
    <scope>NUCLEOTIDE SEQUENCE [LARGE SCALE GENOMIC DNA]</scope>
    <source>
        <strain evidence="4">DSM 20732</strain>
    </source>
</reference>
<dbReference type="SUPFAM" id="SSF52540">
    <property type="entry name" value="P-loop containing nucleoside triphosphate hydrolases"/>
    <property type="match status" value="1"/>
</dbReference>
<protein>
    <recommendedName>
        <fullName evidence="2">G domain-containing protein</fullName>
    </recommendedName>
</protein>
<evidence type="ECO:0000313" key="4">
    <source>
        <dbReference type="Proteomes" id="UP000185612"/>
    </source>
</evidence>
<keyword evidence="4" id="KW-1185">Reference proteome</keyword>
<comment type="caution">
    <text evidence="3">The sequence shown here is derived from an EMBL/GenBank/DDBJ whole genome shotgun (WGS) entry which is preliminary data.</text>
</comment>
<evidence type="ECO:0000256" key="1">
    <source>
        <dbReference type="SAM" id="Phobius"/>
    </source>
</evidence>
<dbReference type="AlphaFoldDB" id="A0A1Q5PYC9"/>
<dbReference type="GO" id="GO:0019843">
    <property type="term" value="F:rRNA binding"/>
    <property type="evidence" value="ECO:0007669"/>
    <property type="project" value="TreeGrafter"/>
</dbReference>
<dbReference type="PANTHER" id="PTHR42698">
    <property type="entry name" value="GTPASE ERA"/>
    <property type="match status" value="1"/>
</dbReference>
<dbReference type="RefSeq" id="WP_073823149.1">
    <property type="nucleotide sequence ID" value="NZ_MQVS01000002.1"/>
</dbReference>
<accession>A0A1Q5PYC9</accession>
<sequence>MKWRRGRPDTHTLDDQLAILRQVDKVAGTLLHQSTRAAIADVLRRSEERRAVAPDHTVVALAGTTGSGKSSLFNALTESTHAKVSVKRPTTSQTLGGAVDSPAVAGLYDFLGVSRSVALPSSPLQGRDEVVLLDLPDIDSVAQANRQEAARLTEVVDVLVWVMDPQKYADYSLHAGFLTPLARHADVSLVVLNKIDQVPVNEQEQLLGHLRSLLPADSYQVITTSTQTGQGIAEVREVLDNLGRQRNAATARLNADVAQVLHAVRGELSLAGAGPAEVSANARAKLQNAVAQAAGIPLIETAVQRSYLRRAARHYGMPEVRWLSRLRPDPVDRLHLGQRGAATSLPAPSHLAVASVERAARQLVEASRVGVAPELVEEARVAAMAGVVPVADTLDGVIAADPLPDVEPGGGWRALGTWQWLCFLAVLGGVGLLVVGAITRALGLPWDPTTLGHLGAAGSLGNLPLATALLGVGVGGGLLGWIAGRLVAAPIARRRAHQVGKRLRRHVVEVTDTHLVEPVEQRLGRWNEILALLV</sequence>
<dbReference type="GO" id="GO:0043024">
    <property type="term" value="F:ribosomal small subunit binding"/>
    <property type="evidence" value="ECO:0007669"/>
    <property type="project" value="TreeGrafter"/>
</dbReference>
<dbReference type="Gene3D" id="3.40.50.300">
    <property type="entry name" value="P-loop containing nucleotide triphosphate hydrolases"/>
    <property type="match status" value="1"/>
</dbReference>
<dbReference type="EMBL" id="MQVS01000002">
    <property type="protein sequence ID" value="OKL52445.1"/>
    <property type="molecule type" value="Genomic_DNA"/>
</dbReference>
<dbReference type="Proteomes" id="UP000185612">
    <property type="component" value="Unassembled WGS sequence"/>
</dbReference>
<dbReference type="GO" id="GO:0000028">
    <property type="term" value="P:ribosomal small subunit assembly"/>
    <property type="evidence" value="ECO:0007669"/>
    <property type="project" value="TreeGrafter"/>
</dbReference>
<dbReference type="PANTHER" id="PTHR42698:SF1">
    <property type="entry name" value="GTPASE ERA, MITOCHONDRIAL"/>
    <property type="match status" value="1"/>
</dbReference>
<keyword evidence="1" id="KW-1133">Transmembrane helix</keyword>
<feature type="domain" description="G" evidence="2">
    <location>
        <begin position="59"/>
        <end position="171"/>
    </location>
</feature>
<dbReference type="InterPro" id="IPR005662">
    <property type="entry name" value="GTPase_Era-like"/>
</dbReference>
<organism evidence="3 4">
    <name type="scientific">Buchananella hordeovulneris</name>
    <dbReference type="NCBI Taxonomy" id="52770"/>
    <lineage>
        <taxon>Bacteria</taxon>
        <taxon>Bacillati</taxon>
        <taxon>Actinomycetota</taxon>
        <taxon>Actinomycetes</taxon>
        <taxon>Actinomycetales</taxon>
        <taxon>Actinomycetaceae</taxon>
        <taxon>Buchananella</taxon>
    </lineage>
</organism>
<dbReference type="STRING" id="52770.BSZ40_02970"/>
<evidence type="ECO:0000259" key="2">
    <source>
        <dbReference type="Pfam" id="PF01926"/>
    </source>
</evidence>
<dbReference type="Pfam" id="PF01926">
    <property type="entry name" value="MMR_HSR1"/>
    <property type="match status" value="1"/>
</dbReference>
<evidence type="ECO:0000313" key="3">
    <source>
        <dbReference type="EMBL" id="OKL52445.1"/>
    </source>
</evidence>
<keyword evidence="1" id="KW-0812">Transmembrane</keyword>
<dbReference type="GO" id="GO:0005829">
    <property type="term" value="C:cytosol"/>
    <property type="evidence" value="ECO:0007669"/>
    <property type="project" value="TreeGrafter"/>
</dbReference>
<keyword evidence="1" id="KW-0472">Membrane</keyword>
<proteinExistence type="predicted"/>
<dbReference type="InterPro" id="IPR006073">
    <property type="entry name" value="GTP-bd"/>
</dbReference>